<accession>A0A7C2MDU0</accession>
<evidence type="ECO:0008006" key="3">
    <source>
        <dbReference type="Google" id="ProtNLM"/>
    </source>
</evidence>
<dbReference type="EMBL" id="DSEE01000273">
    <property type="protein sequence ID" value="HER40302.1"/>
    <property type="molecule type" value="Genomic_DNA"/>
</dbReference>
<evidence type="ECO:0000313" key="2">
    <source>
        <dbReference type="EMBL" id="HER40302.1"/>
    </source>
</evidence>
<dbReference type="Proteomes" id="UP000885753">
    <property type="component" value="Unassembled WGS sequence"/>
</dbReference>
<name>A0A7C2MDU0_9FLAO</name>
<proteinExistence type="predicted"/>
<sequence>MKRLIFMIAWIMPFAILAQETALYEPVNYRQAVINGTRSRDGMPGPNYWQNHADYDIAVRLDTAEKRIYGKESVTYYNKSPDTLTNIVIRLYQNRYKEGAIRDMVVHPGNIHQGMDLDTMIINGQGIMLNSNEILSNGTNLSIPLNEPLPSSGKLNLYCEWSYKIPVEPEFRRTGHYKDNAWFIGYFYPQIAVYD</sequence>
<comment type="caution">
    <text evidence="2">The sequence shown here is derived from an EMBL/GenBank/DDBJ whole genome shotgun (WGS) entry which is preliminary data.</text>
</comment>
<reference evidence="2" key="1">
    <citation type="journal article" date="2020" name="mSystems">
        <title>Genome- and Community-Level Interaction Insights into Carbon Utilization and Element Cycling Functions of Hydrothermarchaeota in Hydrothermal Sediment.</title>
        <authorList>
            <person name="Zhou Z."/>
            <person name="Liu Y."/>
            <person name="Xu W."/>
            <person name="Pan J."/>
            <person name="Luo Z.H."/>
            <person name="Li M."/>
        </authorList>
    </citation>
    <scope>NUCLEOTIDE SEQUENCE [LARGE SCALE GENOMIC DNA]</scope>
    <source>
        <strain evidence="2">SpSt-1235</strain>
    </source>
</reference>
<feature type="signal peptide" evidence="1">
    <location>
        <begin position="1"/>
        <end position="18"/>
    </location>
</feature>
<protein>
    <recommendedName>
        <fullName evidence="3">M1 family peptidase</fullName>
    </recommendedName>
</protein>
<feature type="non-terminal residue" evidence="2">
    <location>
        <position position="195"/>
    </location>
</feature>
<evidence type="ECO:0000256" key="1">
    <source>
        <dbReference type="SAM" id="SignalP"/>
    </source>
</evidence>
<keyword evidence="1" id="KW-0732">Signal</keyword>
<dbReference type="AlphaFoldDB" id="A0A7C2MDU0"/>
<feature type="chain" id="PRO_5028300895" description="M1 family peptidase" evidence="1">
    <location>
        <begin position="19"/>
        <end position="195"/>
    </location>
</feature>
<organism evidence="2">
    <name type="scientific">Salinimicrobium catena</name>
    <dbReference type="NCBI Taxonomy" id="390640"/>
    <lineage>
        <taxon>Bacteria</taxon>
        <taxon>Pseudomonadati</taxon>
        <taxon>Bacteroidota</taxon>
        <taxon>Flavobacteriia</taxon>
        <taxon>Flavobacteriales</taxon>
        <taxon>Flavobacteriaceae</taxon>
        <taxon>Salinimicrobium</taxon>
    </lineage>
</organism>
<gene>
    <name evidence="2" type="ORF">ENO10_03690</name>
</gene>